<dbReference type="EMBL" id="JACONZ010000002">
    <property type="protein sequence ID" value="MBC5580913.1"/>
    <property type="molecule type" value="Genomic_DNA"/>
</dbReference>
<dbReference type="InterPro" id="IPR029479">
    <property type="entry name" value="Nitroreductase"/>
</dbReference>
<name>A0A923L1A0_9FIRM</name>
<evidence type="ECO:0000313" key="6">
    <source>
        <dbReference type="Proteomes" id="UP000659630"/>
    </source>
</evidence>
<evidence type="ECO:0000256" key="1">
    <source>
        <dbReference type="ARBA" id="ARBA00007118"/>
    </source>
</evidence>
<dbReference type="InterPro" id="IPR000415">
    <property type="entry name" value="Nitroreductase-like"/>
</dbReference>
<evidence type="ECO:0000256" key="2">
    <source>
        <dbReference type="ARBA" id="ARBA00023002"/>
    </source>
</evidence>
<feature type="domain" description="Nitroreductase" evidence="4">
    <location>
        <begin position="7"/>
        <end position="75"/>
    </location>
</feature>
<organism evidence="5 6">
    <name type="scientific">Anaerofilum hominis</name>
    <dbReference type="NCBI Taxonomy" id="2763016"/>
    <lineage>
        <taxon>Bacteria</taxon>
        <taxon>Bacillati</taxon>
        <taxon>Bacillota</taxon>
        <taxon>Clostridia</taxon>
        <taxon>Eubacteriales</taxon>
        <taxon>Oscillospiraceae</taxon>
        <taxon>Anaerofilum</taxon>
    </lineage>
</organism>
<reference evidence="5" key="1">
    <citation type="submission" date="2020-08" db="EMBL/GenBank/DDBJ databases">
        <title>Genome public.</title>
        <authorList>
            <person name="Liu C."/>
            <person name="Sun Q."/>
        </authorList>
    </citation>
    <scope>NUCLEOTIDE SEQUENCE</scope>
    <source>
        <strain evidence="5">BX8</strain>
    </source>
</reference>
<keyword evidence="2" id="KW-0560">Oxidoreductase</keyword>
<gene>
    <name evidence="5" type="ORF">H8S23_05300</name>
</gene>
<accession>A0A923L1A0</accession>
<evidence type="ECO:0000256" key="3">
    <source>
        <dbReference type="SAM" id="MobiDB-lite"/>
    </source>
</evidence>
<sequence length="167" mass="17951">MTVMEAIQARRSVRSYSSQPVTQQELESVLEAGRLAPSARNRQAWHFTAVRDAALRERLMAACKDQKQVGEAPVTLVVWAEDDPLMACGQSASTVDCSIALSFMLLRAAELGLGTCWLGAFDAEQVKEALGLPAQAVAVAVTPLGHPAEQPAARPRKAPAEVWDVRG</sequence>
<dbReference type="GO" id="GO:0016491">
    <property type="term" value="F:oxidoreductase activity"/>
    <property type="evidence" value="ECO:0007669"/>
    <property type="project" value="UniProtKB-KW"/>
</dbReference>
<comment type="similarity">
    <text evidence="1">Belongs to the nitroreductase family.</text>
</comment>
<dbReference type="Pfam" id="PF00881">
    <property type="entry name" value="Nitroreductase"/>
    <property type="match status" value="1"/>
</dbReference>
<feature type="region of interest" description="Disordered" evidence="3">
    <location>
        <begin position="148"/>
        <end position="167"/>
    </location>
</feature>
<keyword evidence="6" id="KW-1185">Reference proteome</keyword>
<comment type="caution">
    <text evidence="5">The sequence shown here is derived from an EMBL/GenBank/DDBJ whole genome shotgun (WGS) entry which is preliminary data.</text>
</comment>
<dbReference type="PANTHER" id="PTHR43673:SF10">
    <property type="entry name" value="NADH DEHYDROGENASE_NAD(P)H NITROREDUCTASE XCC3605-RELATED"/>
    <property type="match status" value="1"/>
</dbReference>
<proteinExistence type="inferred from homology"/>
<dbReference type="Gene3D" id="3.40.109.10">
    <property type="entry name" value="NADH Oxidase"/>
    <property type="match status" value="1"/>
</dbReference>
<dbReference type="Proteomes" id="UP000659630">
    <property type="component" value="Unassembled WGS sequence"/>
</dbReference>
<evidence type="ECO:0000313" key="5">
    <source>
        <dbReference type="EMBL" id="MBC5580913.1"/>
    </source>
</evidence>
<dbReference type="AlphaFoldDB" id="A0A923L1A0"/>
<protein>
    <submittedName>
        <fullName evidence="5">Nitroreductase family protein</fullName>
    </submittedName>
</protein>
<evidence type="ECO:0000259" key="4">
    <source>
        <dbReference type="Pfam" id="PF00881"/>
    </source>
</evidence>
<dbReference type="SUPFAM" id="SSF55469">
    <property type="entry name" value="FMN-dependent nitroreductase-like"/>
    <property type="match status" value="1"/>
</dbReference>
<dbReference type="PANTHER" id="PTHR43673">
    <property type="entry name" value="NAD(P)H NITROREDUCTASE YDGI-RELATED"/>
    <property type="match status" value="1"/>
</dbReference>